<evidence type="ECO:0000313" key="1">
    <source>
        <dbReference type="EMBL" id="HHI88497.1"/>
    </source>
</evidence>
<dbReference type="Proteomes" id="UP000885806">
    <property type="component" value="Unassembled WGS sequence"/>
</dbReference>
<dbReference type="AlphaFoldDB" id="A0A7V5NWC6"/>
<gene>
    <name evidence="1" type="ORF">ENK01_00970</name>
</gene>
<feature type="non-terminal residue" evidence="1">
    <location>
        <position position="71"/>
    </location>
</feature>
<comment type="caution">
    <text evidence="1">The sequence shown here is derived from an EMBL/GenBank/DDBJ whole genome shotgun (WGS) entry which is preliminary data.</text>
</comment>
<reference evidence="1" key="1">
    <citation type="journal article" date="2020" name="mSystems">
        <title>Genome- and Community-Level Interaction Insights into Carbon Utilization and Element Cycling Functions of Hydrothermarchaeota in Hydrothermal Sediment.</title>
        <authorList>
            <person name="Zhou Z."/>
            <person name="Liu Y."/>
            <person name="Xu W."/>
            <person name="Pan J."/>
            <person name="Luo Z.H."/>
            <person name="Li M."/>
        </authorList>
    </citation>
    <scope>NUCLEOTIDE SEQUENCE [LARGE SCALE GENOMIC DNA]</scope>
    <source>
        <strain evidence="1">HyVt-538</strain>
    </source>
</reference>
<name>A0A7V5NWC6_9PROT</name>
<sequence>MTRPHIEPFVELNEDYKKFKIPGFVGADYKTLSLDTDTGACTLKVRFNGGFSRKPGLSYSDVEIFVLTGEM</sequence>
<organism evidence="1">
    <name type="scientific">Hellea balneolensis</name>
    <dbReference type="NCBI Taxonomy" id="287478"/>
    <lineage>
        <taxon>Bacteria</taxon>
        <taxon>Pseudomonadati</taxon>
        <taxon>Pseudomonadota</taxon>
        <taxon>Alphaproteobacteria</taxon>
        <taxon>Maricaulales</taxon>
        <taxon>Robiginitomaculaceae</taxon>
        <taxon>Hellea</taxon>
    </lineage>
</organism>
<dbReference type="InterPro" id="IPR014710">
    <property type="entry name" value="RmlC-like_jellyroll"/>
</dbReference>
<dbReference type="EMBL" id="DROP01000067">
    <property type="protein sequence ID" value="HHI88497.1"/>
    <property type="molecule type" value="Genomic_DNA"/>
</dbReference>
<dbReference type="Gene3D" id="2.60.120.10">
    <property type="entry name" value="Jelly Rolls"/>
    <property type="match status" value="1"/>
</dbReference>
<proteinExistence type="predicted"/>
<protein>
    <submittedName>
        <fullName evidence="1">Uncharacterized protein</fullName>
    </submittedName>
</protein>
<accession>A0A7V5NWC6</accession>